<accession>A0A2R8B0Y9</accession>
<dbReference type="EMBL" id="OMOJ01000016">
    <property type="protein sequence ID" value="SPF81923.1"/>
    <property type="molecule type" value="Genomic_DNA"/>
</dbReference>
<dbReference type="AlphaFoldDB" id="A0A2R8B0Y9"/>
<dbReference type="Proteomes" id="UP000244904">
    <property type="component" value="Unassembled WGS sequence"/>
</dbReference>
<dbReference type="RefSeq" id="WP_108887694.1">
    <property type="nucleotide sequence ID" value="NZ_OMOJ01000016.1"/>
</dbReference>
<evidence type="ECO:0000313" key="1">
    <source>
        <dbReference type="EMBL" id="SPF81923.1"/>
    </source>
</evidence>
<keyword evidence="2" id="KW-1185">Reference proteome</keyword>
<protein>
    <submittedName>
        <fullName evidence="1">Uncharacterized protein</fullName>
    </submittedName>
</protein>
<gene>
    <name evidence="1" type="ORF">PRI8871_03750</name>
</gene>
<organism evidence="1 2">
    <name type="scientific">Pseudoprimorskyibacter insulae</name>
    <dbReference type="NCBI Taxonomy" id="1695997"/>
    <lineage>
        <taxon>Bacteria</taxon>
        <taxon>Pseudomonadati</taxon>
        <taxon>Pseudomonadota</taxon>
        <taxon>Alphaproteobacteria</taxon>
        <taxon>Rhodobacterales</taxon>
        <taxon>Paracoccaceae</taxon>
        <taxon>Pseudoprimorskyibacter</taxon>
    </lineage>
</organism>
<proteinExistence type="predicted"/>
<reference evidence="2" key="1">
    <citation type="submission" date="2018-03" db="EMBL/GenBank/DDBJ databases">
        <authorList>
            <person name="Rodrigo-Torres L."/>
            <person name="Arahal R. D."/>
            <person name="Lucena T."/>
        </authorList>
    </citation>
    <scope>NUCLEOTIDE SEQUENCE [LARGE SCALE GENOMIC DNA]</scope>
    <source>
        <strain evidence="2">CECT 8871</strain>
    </source>
</reference>
<sequence>MAREHTKAKAFAQMLMREARDCGWLYNRIEMKPDGTVIALSGMVEPEGNDDFCAEDLRMGK</sequence>
<evidence type="ECO:0000313" key="2">
    <source>
        <dbReference type="Proteomes" id="UP000244904"/>
    </source>
</evidence>
<dbReference type="OrthoDB" id="7868299at2"/>
<name>A0A2R8B0Y9_9RHOB</name>